<name>A0A1F6GRE8_9PROT</name>
<organism evidence="1 2">
    <name type="scientific">Candidatus Lambdaproteobacteria bacterium RIFOXYD2_FULL_56_26</name>
    <dbReference type="NCBI Taxonomy" id="1817773"/>
    <lineage>
        <taxon>Bacteria</taxon>
        <taxon>Pseudomonadati</taxon>
        <taxon>Pseudomonadota</taxon>
        <taxon>Candidatus Lambdaproteobacteria</taxon>
    </lineage>
</organism>
<dbReference type="EMBL" id="MFNF01000043">
    <property type="protein sequence ID" value="OGH00650.1"/>
    <property type="molecule type" value="Genomic_DNA"/>
</dbReference>
<sequence>MKFRLIWAVCLGLLASPVQGLELYRLLDGDCRGPAGLIVYADQEQVELLGLDGRLQSVDRASVRHILVYNSLENPIPEIHLEGRLAENLREIRLKHQGSPTFSGWPIRFEEELVVYYDTQGKTSLVAIDQIVSIQRPEGMAGDLKPQNFLPVSLALGPGLPQCQDRETGATKERLFPTRVIGNQIGISQFFGAYQQGFDRLRRFQERTQFYARPFVYDEETKFGFPLQTPKGNEEYPAFFPFYFQWSAGRPYSHQGLTVLGTKLVAWLPQVEPVFVMQTDLKSHFFNASFVGNPMALAAGSDTLVANRAFALDYYKKMVSKEAALVESFNYLALSGIDYGPWSVAGGVYYPIYGLNGGGLFREFLATQATPIFRVMFQRSKSSVKLIWAQTQVESSDPKATEIRLNGSEAMVSANLALAEESQLRDQLTHYKLKAGFVRTNYEYQWDKEITLGTALVYQPVDYQETYRNSDRSLKGHQTKTLFFGRQSFGSSVVLQGQLNLFFRDYKLGFGAPGSFTDNQYSLVGSIEFIL</sequence>
<proteinExistence type="predicted"/>
<protein>
    <submittedName>
        <fullName evidence="1">Uncharacterized protein</fullName>
    </submittedName>
</protein>
<gene>
    <name evidence="1" type="ORF">A2557_03170</name>
</gene>
<evidence type="ECO:0000313" key="1">
    <source>
        <dbReference type="EMBL" id="OGH00650.1"/>
    </source>
</evidence>
<comment type="caution">
    <text evidence="1">The sequence shown here is derived from an EMBL/GenBank/DDBJ whole genome shotgun (WGS) entry which is preliminary data.</text>
</comment>
<accession>A0A1F6GRE8</accession>
<dbReference type="AlphaFoldDB" id="A0A1F6GRE8"/>
<reference evidence="1 2" key="1">
    <citation type="journal article" date="2016" name="Nat. Commun.">
        <title>Thousands of microbial genomes shed light on interconnected biogeochemical processes in an aquifer system.</title>
        <authorList>
            <person name="Anantharaman K."/>
            <person name="Brown C.T."/>
            <person name="Hug L.A."/>
            <person name="Sharon I."/>
            <person name="Castelle C.J."/>
            <person name="Probst A.J."/>
            <person name="Thomas B.C."/>
            <person name="Singh A."/>
            <person name="Wilkins M.J."/>
            <person name="Karaoz U."/>
            <person name="Brodie E.L."/>
            <person name="Williams K.H."/>
            <person name="Hubbard S.S."/>
            <person name="Banfield J.F."/>
        </authorList>
    </citation>
    <scope>NUCLEOTIDE SEQUENCE [LARGE SCALE GENOMIC DNA]</scope>
</reference>
<dbReference type="Proteomes" id="UP000177583">
    <property type="component" value="Unassembled WGS sequence"/>
</dbReference>
<evidence type="ECO:0000313" key="2">
    <source>
        <dbReference type="Proteomes" id="UP000177583"/>
    </source>
</evidence>